<accession>A0AC34FGL3</accession>
<reference evidence="2" key="1">
    <citation type="submission" date="2022-11" db="UniProtKB">
        <authorList>
            <consortium name="WormBaseParasite"/>
        </authorList>
    </citation>
    <scope>IDENTIFICATION</scope>
</reference>
<dbReference type="Proteomes" id="UP000887579">
    <property type="component" value="Unplaced"/>
</dbReference>
<sequence length="954" mass="109296">MLAMDLDSSRIIIEKTALSSSPVNEITQQQQKASRQQLSLLEGVAIPQKLLSSFQQAFLSDPSIYRPPFSYSRPLPPSVFKPAEPKLLQVKTPRCGQIVPFDVNNNNHKYFGQAVEEKKKLWEELDFEEPKMQHLQYNSPMQLYSSEAAEEQYRQQAASVPNVPSNAPIPLGAGHRQFDPSKSEALKAIREQDKGDNFGENFFDKISQAEAPNVPRSVEPNWANEARQKSERARSQTPGAYQHYQNYSDFDNYGIPQNQPPNYTSGPQLEPDQRGVQYWQQQQRQHRSPSGDRHHNPTGLASEKGYQFGGMDFIDHAHEPYNYDSYQYYDTYPKRKEQKEHTRPGYQYGLDFSSRARSTDGQDRDYYHGYGPQQPKLKPKFSADPRAPINTYTSYNVESVNPVRLIGDTISNQKIRGEKYLTDEEKRTFSTPFAPPPGFKRDHITVVPAPKPPEPICYSLSAKKRPQSTQPSQANQIRVKPRSRTPDASNNDQWYTSGNKEVNIKTLLTDEALRATRRFETPYWAERSDQKHHTWQSGITDPRLNRPQIMRTEPNWTRTVNSRRNAWEQQAQNTEARVQMPASAKVPPPQPPYWADRSHLAQNTWQNTASRLQNHQQWGANQSGQPWAFYNPNDSYANNVARQANQNFVSNVQSNNNYGNQSYGSYGTQQNSQQRTTSYNNSSNNIPQPPPRQDYNSSYNQQASNYSSQQTTTNKNQQQAAIPLPPPPSSDNNSFKQNTTYSYQQSQPQVKQTPGQIITESSSTSKTENRKTENKVIPLPPPRTTGGYTEQRTRNYEKTTEERTTPIPPPRQQEENRIIQQNDFNRYYKKQTTEQHGYTPDGRPIPPNRSTTVNVQKPEDFNRYAEMSEQLAPGSLSNTKANAEAAFTDKQGHNIIYKRELATSADPGRECQLLKEEEKRVVEETLEPGLIQRHVTTKFYKKKTITDTSTTTNE</sequence>
<organism evidence="1 2">
    <name type="scientific">Panagrolaimus sp. ES5</name>
    <dbReference type="NCBI Taxonomy" id="591445"/>
    <lineage>
        <taxon>Eukaryota</taxon>
        <taxon>Metazoa</taxon>
        <taxon>Ecdysozoa</taxon>
        <taxon>Nematoda</taxon>
        <taxon>Chromadorea</taxon>
        <taxon>Rhabditida</taxon>
        <taxon>Tylenchina</taxon>
        <taxon>Panagrolaimomorpha</taxon>
        <taxon>Panagrolaimoidea</taxon>
        <taxon>Panagrolaimidae</taxon>
        <taxon>Panagrolaimus</taxon>
    </lineage>
</organism>
<proteinExistence type="predicted"/>
<evidence type="ECO:0000313" key="2">
    <source>
        <dbReference type="WBParaSite" id="ES5_v2.g16326.t1"/>
    </source>
</evidence>
<name>A0AC34FGL3_9BILA</name>
<dbReference type="WBParaSite" id="ES5_v2.g16326.t1">
    <property type="protein sequence ID" value="ES5_v2.g16326.t1"/>
    <property type="gene ID" value="ES5_v2.g16326"/>
</dbReference>
<evidence type="ECO:0000313" key="1">
    <source>
        <dbReference type="Proteomes" id="UP000887579"/>
    </source>
</evidence>
<protein>
    <submittedName>
        <fullName evidence="2">Zasp-like motif domain-containing protein</fullName>
    </submittedName>
</protein>